<name>A0A8X6TM89_NEPPI</name>
<proteinExistence type="predicted"/>
<accession>A0A8X6TM89</accession>
<sequence length="96" mass="11319">MSNENKLSANITRKYQRRRKSVLIHPTRHTDQLDEPEPFNRIFWRYRNGIISLSAAPPRGNGWAERKAQDATHVKRRQGDAKGLIRKHDDRFARDV</sequence>
<reference evidence="2" key="1">
    <citation type="submission" date="2020-08" db="EMBL/GenBank/DDBJ databases">
        <title>Multicomponent nature underlies the extraordinary mechanical properties of spider dragline silk.</title>
        <authorList>
            <person name="Kono N."/>
            <person name="Nakamura H."/>
            <person name="Mori M."/>
            <person name="Yoshida Y."/>
            <person name="Ohtoshi R."/>
            <person name="Malay A.D."/>
            <person name="Moran D.A.P."/>
            <person name="Tomita M."/>
            <person name="Numata K."/>
            <person name="Arakawa K."/>
        </authorList>
    </citation>
    <scope>NUCLEOTIDE SEQUENCE</scope>
</reference>
<evidence type="ECO:0000313" key="3">
    <source>
        <dbReference type="Proteomes" id="UP000887013"/>
    </source>
</evidence>
<keyword evidence="3" id="KW-1185">Reference proteome</keyword>
<dbReference type="AlphaFoldDB" id="A0A8X6TM89"/>
<dbReference type="Proteomes" id="UP000887013">
    <property type="component" value="Unassembled WGS sequence"/>
</dbReference>
<gene>
    <name evidence="2" type="ORF">NPIL_414591</name>
</gene>
<organism evidence="2 3">
    <name type="scientific">Nephila pilipes</name>
    <name type="common">Giant wood spider</name>
    <name type="synonym">Nephila maculata</name>
    <dbReference type="NCBI Taxonomy" id="299642"/>
    <lineage>
        <taxon>Eukaryota</taxon>
        <taxon>Metazoa</taxon>
        <taxon>Ecdysozoa</taxon>
        <taxon>Arthropoda</taxon>
        <taxon>Chelicerata</taxon>
        <taxon>Arachnida</taxon>
        <taxon>Araneae</taxon>
        <taxon>Araneomorphae</taxon>
        <taxon>Entelegynae</taxon>
        <taxon>Araneoidea</taxon>
        <taxon>Nephilidae</taxon>
        <taxon>Nephila</taxon>
    </lineage>
</organism>
<protein>
    <submittedName>
        <fullName evidence="2">Uncharacterized protein</fullName>
    </submittedName>
</protein>
<comment type="caution">
    <text evidence="2">The sequence shown here is derived from an EMBL/GenBank/DDBJ whole genome shotgun (WGS) entry which is preliminary data.</text>
</comment>
<feature type="compositionally biased region" description="Basic and acidic residues" evidence="1">
    <location>
        <begin position="86"/>
        <end position="96"/>
    </location>
</feature>
<feature type="region of interest" description="Disordered" evidence="1">
    <location>
        <begin position="56"/>
        <end position="96"/>
    </location>
</feature>
<dbReference type="EMBL" id="BMAW01060335">
    <property type="protein sequence ID" value="GFT25751.1"/>
    <property type="molecule type" value="Genomic_DNA"/>
</dbReference>
<evidence type="ECO:0000313" key="2">
    <source>
        <dbReference type="EMBL" id="GFT25751.1"/>
    </source>
</evidence>
<evidence type="ECO:0000256" key="1">
    <source>
        <dbReference type="SAM" id="MobiDB-lite"/>
    </source>
</evidence>
<feature type="compositionally biased region" description="Basic and acidic residues" evidence="1">
    <location>
        <begin position="64"/>
        <end position="80"/>
    </location>
</feature>